<proteinExistence type="predicted"/>
<organism evidence="1 2">
    <name type="scientific">Streptomyces caniscabiei</name>
    <dbReference type="NCBI Taxonomy" id="2746961"/>
    <lineage>
        <taxon>Bacteria</taxon>
        <taxon>Bacillati</taxon>
        <taxon>Actinomycetota</taxon>
        <taxon>Actinomycetes</taxon>
        <taxon>Kitasatosporales</taxon>
        <taxon>Streptomycetaceae</taxon>
        <taxon>Streptomyces</taxon>
    </lineage>
</organism>
<protein>
    <submittedName>
        <fullName evidence="1">Uncharacterized protein</fullName>
    </submittedName>
</protein>
<reference evidence="1 2" key="1">
    <citation type="journal article" date="2023" name="Microb. Genom.">
        <title>Mesoterricola silvestris gen. nov., sp. nov., Mesoterricola sediminis sp. nov., Geothrix oryzae sp. nov., Geothrix edaphica sp. nov., Geothrix rubra sp. nov., and Geothrix limicola sp. nov., six novel members of Acidobacteriota isolated from soils.</title>
        <authorList>
            <person name="Weisberg A.J."/>
            <person name="Pearce E."/>
            <person name="Kramer C.G."/>
            <person name="Chang J.H."/>
            <person name="Clarke C.R."/>
        </authorList>
    </citation>
    <scope>NUCLEOTIDE SEQUENCE [LARGE SCALE GENOMIC DNA]</scope>
    <source>
        <strain evidence="1 2">NE20-4-1</strain>
    </source>
</reference>
<dbReference type="RefSeq" id="WP_193383376.1">
    <property type="nucleotide sequence ID" value="NZ_JABXWI010000001.1"/>
</dbReference>
<evidence type="ECO:0000313" key="1">
    <source>
        <dbReference type="EMBL" id="MDX3037255.1"/>
    </source>
</evidence>
<dbReference type="Proteomes" id="UP001282474">
    <property type="component" value="Unassembled WGS sequence"/>
</dbReference>
<sequence>MSYDVFEIAPEPTISVRRFVRVRAALPDGWGTGSHAPRTALEAARLLQAEGKQVCLVSDSDHTCLTDDRPSLADLP</sequence>
<gene>
    <name evidence="1" type="ORF">PV383_08745</name>
</gene>
<keyword evidence="2" id="KW-1185">Reference proteome</keyword>
<comment type="caution">
    <text evidence="1">The sequence shown here is derived from an EMBL/GenBank/DDBJ whole genome shotgun (WGS) entry which is preliminary data.</text>
</comment>
<name>A0ABU4MIG1_9ACTN</name>
<accession>A0ABU4MIG1</accession>
<dbReference type="EMBL" id="JARAWJ010000005">
    <property type="protein sequence ID" value="MDX3037255.1"/>
    <property type="molecule type" value="Genomic_DNA"/>
</dbReference>
<evidence type="ECO:0000313" key="2">
    <source>
        <dbReference type="Proteomes" id="UP001282474"/>
    </source>
</evidence>